<dbReference type="InterPro" id="IPR008300">
    <property type="entry name" value="PTAC"/>
</dbReference>
<keyword evidence="7" id="KW-0862">Zinc</keyword>
<comment type="function">
    <text evidence="10">Involved in 1,2-propanediol (1,2-PD) degradation by catalyzing the conversion of propanoyl-CoA to propanoyl-phosphate.</text>
</comment>
<evidence type="ECO:0000256" key="6">
    <source>
        <dbReference type="ARBA" id="ARBA00022723"/>
    </source>
</evidence>
<dbReference type="EC" id="2.3.1.222" evidence="3 10"/>
<dbReference type="Proteomes" id="UP000625804">
    <property type="component" value="Unassembled WGS sequence"/>
</dbReference>
<proteinExistence type="inferred from homology"/>
<evidence type="ECO:0000256" key="5">
    <source>
        <dbReference type="ARBA" id="ARBA00022679"/>
    </source>
</evidence>
<organism evidence="11 12">
    <name type="scientific">Calidifontibacillus erzurumensis</name>
    <dbReference type="NCBI Taxonomy" id="2741433"/>
    <lineage>
        <taxon>Bacteria</taxon>
        <taxon>Bacillati</taxon>
        <taxon>Bacillota</taxon>
        <taxon>Bacilli</taxon>
        <taxon>Bacillales</taxon>
        <taxon>Bacillaceae</taxon>
        <taxon>Calidifontibacillus/Schinkia group</taxon>
        <taxon>Calidifontibacillus</taxon>
    </lineage>
</organism>
<dbReference type="AlphaFoldDB" id="A0A8J8GGU0"/>
<comment type="cofactor">
    <cofactor evidence="1">
        <name>Zn(2+)</name>
        <dbReference type="ChEBI" id="CHEBI:29105"/>
    </cofactor>
</comment>
<evidence type="ECO:0000256" key="2">
    <source>
        <dbReference type="ARBA" id="ARBA00007342"/>
    </source>
</evidence>
<gene>
    <name evidence="11" type="ORF">HR057_10295</name>
</gene>
<evidence type="ECO:0000313" key="12">
    <source>
        <dbReference type="Proteomes" id="UP000625804"/>
    </source>
</evidence>
<dbReference type="Pfam" id="PF06130">
    <property type="entry name" value="PTAC"/>
    <property type="match status" value="1"/>
</dbReference>
<dbReference type="UniPathway" id="UPA00621"/>
<evidence type="ECO:0000256" key="7">
    <source>
        <dbReference type="ARBA" id="ARBA00022833"/>
    </source>
</evidence>
<keyword evidence="8 10" id="KW-0012">Acyltransferase</keyword>
<dbReference type="NCBIfam" id="NF011652">
    <property type="entry name" value="PRK15070.1"/>
    <property type="match status" value="1"/>
</dbReference>
<dbReference type="EMBL" id="JABTTE010000013">
    <property type="protein sequence ID" value="NSL52143.1"/>
    <property type="molecule type" value="Genomic_DNA"/>
</dbReference>
<comment type="similarity">
    <text evidence="2 10">Belongs to the PduL family.</text>
</comment>
<protein>
    <recommendedName>
        <fullName evidence="4 10">Phosphate propanoyltransferase</fullName>
        <ecNumber evidence="3 10">2.3.1.222</ecNumber>
    </recommendedName>
</protein>
<keyword evidence="5 10" id="KW-0808">Transferase</keyword>
<dbReference type="PIRSF" id="PIRSF010130">
    <property type="entry name" value="PduL"/>
    <property type="match status" value="1"/>
</dbReference>
<evidence type="ECO:0000256" key="9">
    <source>
        <dbReference type="ARBA" id="ARBA00047589"/>
    </source>
</evidence>
<reference evidence="11" key="1">
    <citation type="submission" date="2020-06" db="EMBL/GenBank/DDBJ databases">
        <title>A novel thermopfilic bacterium from Erzurum, Turkey.</title>
        <authorList>
            <person name="Adiguzel A."/>
            <person name="Ay H."/>
            <person name="Baltaci M.O."/>
        </authorList>
    </citation>
    <scope>NUCLEOTIDE SEQUENCE</scope>
    <source>
        <strain evidence="11">P2</strain>
    </source>
</reference>
<sequence length="222" mass="24843">MNEVNRNVLLEEITKAVFEELQKQQLITINDWKNKYVPISVSARHIHLEQEHVDILFGKGYQLTKYRDISQPGQYACNETVTIKGPRGMIENVRVLYPIRKQTQVEVAESDARRLGIHPPVRESGDLKGSAPITVIGPKGVVNLEEGCIIADRHIHMTPEDAKRFGVKNGQKVSVEISGPKGGIMHNVTIRVKDTYALDMHIDVDDANAFGLKGNEFGKIIP</sequence>
<dbReference type="PANTHER" id="PTHR39453:SF1">
    <property type="entry name" value="PHOSPHATE PROPANOYLTRANSFERASE"/>
    <property type="match status" value="1"/>
</dbReference>
<comment type="catalytic activity">
    <reaction evidence="9 10">
        <text>propanoyl-CoA + phosphate = propanoyl phosphate + CoA</text>
        <dbReference type="Rhea" id="RHEA:28046"/>
        <dbReference type="ChEBI" id="CHEBI:43474"/>
        <dbReference type="ChEBI" id="CHEBI:57287"/>
        <dbReference type="ChEBI" id="CHEBI:57392"/>
        <dbReference type="ChEBI" id="CHEBI:58933"/>
        <dbReference type="EC" id="2.3.1.222"/>
    </reaction>
</comment>
<dbReference type="RefSeq" id="WP_173731349.1">
    <property type="nucleotide sequence ID" value="NZ_JABTTE010000013.1"/>
</dbReference>
<evidence type="ECO:0000256" key="3">
    <source>
        <dbReference type="ARBA" id="ARBA00012206"/>
    </source>
</evidence>
<name>A0A8J8GGU0_9BACI</name>
<evidence type="ECO:0000256" key="8">
    <source>
        <dbReference type="ARBA" id="ARBA00023315"/>
    </source>
</evidence>
<accession>A0A8J8GGU0</accession>
<comment type="caution">
    <text evidence="11">The sequence shown here is derived from an EMBL/GenBank/DDBJ whole genome shotgun (WGS) entry which is preliminary data.</text>
</comment>
<evidence type="ECO:0000256" key="10">
    <source>
        <dbReference type="PIRNR" id="PIRNR010130"/>
    </source>
</evidence>
<evidence type="ECO:0000313" key="11">
    <source>
        <dbReference type="EMBL" id="NSL52143.1"/>
    </source>
</evidence>
<keyword evidence="6" id="KW-0479">Metal-binding</keyword>
<evidence type="ECO:0000256" key="1">
    <source>
        <dbReference type="ARBA" id="ARBA00001947"/>
    </source>
</evidence>
<dbReference type="PANTHER" id="PTHR39453">
    <property type="entry name" value="PHOSPHATE PROPANOYLTRANSFERASE"/>
    <property type="match status" value="1"/>
</dbReference>
<evidence type="ECO:0000256" key="4">
    <source>
        <dbReference type="ARBA" id="ARBA00020837"/>
    </source>
</evidence>
<keyword evidence="12" id="KW-1185">Reference proteome</keyword>
<dbReference type="GO" id="GO:0051144">
    <property type="term" value="P:1,2-propanediol catabolic process"/>
    <property type="evidence" value="ECO:0007669"/>
    <property type="project" value="UniProtKB-UniPathway"/>
</dbReference>
<comment type="pathway">
    <text evidence="10">Polyol metabolism; 1,2-propanediol degradation.</text>
</comment>
<dbReference type="GO" id="GO:0046872">
    <property type="term" value="F:metal ion binding"/>
    <property type="evidence" value="ECO:0007669"/>
    <property type="project" value="UniProtKB-KW"/>
</dbReference>
<dbReference type="GO" id="GO:0016747">
    <property type="term" value="F:acyltransferase activity, transferring groups other than amino-acyl groups"/>
    <property type="evidence" value="ECO:0007669"/>
    <property type="project" value="InterPro"/>
</dbReference>